<dbReference type="NCBIfam" id="TIGR02532">
    <property type="entry name" value="IV_pilin_GFxxxE"/>
    <property type="match status" value="1"/>
</dbReference>
<evidence type="ECO:0000256" key="6">
    <source>
        <dbReference type="ARBA" id="ARBA00022989"/>
    </source>
</evidence>
<dbReference type="Gene3D" id="3.30.700.10">
    <property type="entry name" value="Glycoprotein, Type 4 Pilin"/>
    <property type="match status" value="1"/>
</dbReference>
<gene>
    <name evidence="10" type="ORF">Cha6605_5355</name>
</gene>
<keyword evidence="11" id="KW-1185">Reference proteome</keyword>
<keyword evidence="3" id="KW-0488">Methylation</keyword>
<dbReference type="KEGG" id="cmp:Cha6605_5355"/>
<feature type="domain" description="General secretion pathway GspH" evidence="9">
    <location>
        <begin position="49"/>
        <end position="186"/>
    </location>
</feature>
<evidence type="ECO:0000313" key="11">
    <source>
        <dbReference type="Proteomes" id="UP000010366"/>
    </source>
</evidence>
<evidence type="ECO:0000256" key="3">
    <source>
        <dbReference type="ARBA" id="ARBA00022481"/>
    </source>
</evidence>
<dbReference type="eggNOG" id="COG4970">
    <property type="taxonomic scope" value="Bacteria"/>
</dbReference>
<keyword evidence="6 8" id="KW-1133">Transmembrane helix</keyword>
<evidence type="ECO:0000259" key="9">
    <source>
        <dbReference type="Pfam" id="PF12019"/>
    </source>
</evidence>
<organism evidence="10 11">
    <name type="scientific">Chamaesiphon minutus (strain ATCC 27169 / PCC 6605)</name>
    <dbReference type="NCBI Taxonomy" id="1173020"/>
    <lineage>
        <taxon>Bacteria</taxon>
        <taxon>Bacillati</taxon>
        <taxon>Cyanobacteriota</taxon>
        <taxon>Cyanophyceae</taxon>
        <taxon>Gomontiellales</taxon>
        <taxon>Chamaesiphonaceae</taxon>
        <taxon>Chamaesiphon</taxon>
    </lineage>
</organism>
<dbReference type="GO" id="GO:0015628">
    <property type="term" value="P:protein secretion by the type II secretion system"/>
    <property type="evidence" value="ECO:0007669"/>
    <property type="project" value="InterPro"/>
</dbReference>
<evidence type="ECO:0000256" key="1">
    <source>
        <dbReference type="ARBA" id="ARBA00004377"/>
    </source>
</evidence>
<keyword evidence="5 8" id="KW-0812">Transmembrane</keyword>
<dbReference type="SUPFAM" id="SSF54523">
    <property type="entry name" value="Pili subunits"/>
    <property type="match status" value="1"/>
</dbReference>
<dbReference type="AlphaFoldDB" id="K9UM99"/>
<keyword evidence="7 8" id="KW-0472">Membrane</keyword>
<dbReference type="InterPro" id="IPR012902">
    <property type="entry name" value="N_methyl_site"/>
</dbReference>
<name>K9UM99_CHAP6</name>
<evidence type="ECO:0000313" key="10">
    <source>
        <dbReference type="EMBL" id="AFY96242.1"/>
    </source>
</evidence>
<proteinExistence type="predicted"/>
<dbReference type="GO" id="GO:0005886">
    <property type="term" value="C:plasma membrane"/>
    <property type="evidence" value="ECO:0007669"/>
    <property type="project" value="UniProtKB-SubCell"/>
</dbReference>
<dbReference type="PROSITE" id="PS00409">
    <property type="entry name" value="PROKAR_NTER_METHYL"/>
    <property type="match status" value="1"/>
</dbReference>
<sequence>MTSRSPKSNFQGFTLIETIAVLAIAGIIAGFALPSLLSLNKPLRDGSLQFRSQLSLIRSKAIASNQAYRLRPKYTTAAEYTGEKYQQTPHNFIVEYASNCQVTATGGTNGWQAASQLDLDLPEAIGVADSPLPQVAGSAVAAADFLKWDICFDNRGIAFQTVSLTLKDFQANNRATSALISVSGVGGVDVTTQDRNGTLIPLDTQGNPVF</sequence>
<accession>K9UM99</accession>
<evidence type="ECO:0000256" key="2">
    <source>
        <dbReference type="ARBA" id="ARBA00022475"/>
    </source>
</evidence>
<dbReference type="EMBL" id="CP003600">
    <property type="protein sequence ID" value="AFY96242.1"/>
    <property type="molecule type" value="Genomic_DNA"/>
</dbReference>
<dbReference type="Proteomes" id="UP000010366">
    <property type="component" value="Chromosome"/>
</dbReference>
<dbReference type="STRING" id="1173020.Cha6605_5355"/>
<keyword evidence="4" id="KW-0997">Cell inner membrane</keyword>
<dbReference type="InterPro" id="IPR045584">
    <property type="entry name" value="Pilin-like"/>
</dbReference>
<comment type="subcellular location">
    <subcellularLocation>
        <location evidence="1">Cell inner membrane</location>
        <topology evidence="1">Single-pass membrane protein</topology>
    </subcellularLocation>
</comment>
<dbReference type="RefSeq" id="WP_015162326.1">
    <property type="nucleotide sequence ID" value="NC_019697.1"/>
</dbReference>
<evidence type="ECO:0000256" key="7">
    <source>
        <dbReference type="ARBA" id="ARBA00023136"/>
    </source>
</evidence>
<keyword evidence="2" id="KW-1003">Cell membrane</keyword>
<reference evidence="10 11" key="1">
    <citation type="submission" date="2012-05" db="EMBL/GenBank/DDBJ databases">
        <title>Finished chromosome of genome of Chamaesiphon sp. PCC 6605.</title>
        <authorList>
            <consortium name="US DOE Joint Genome Institute"/>
            <person name="Gugger M."/>
            <person name="Coursin T."/>
            <person name="Rippka R."/>
            <person name="Tandeau De Marsac N."/>
            <person name="Huntemann M."/>
            <person name="Wei C.-L."/>
            <person name="Han J."/>
            <person name="Detter J.C."/>
            <person name="Han C."/>
            <person name="Tapia R."/>
            <person name="Chen A."/>
            <person name="Kyrpides N."/>
            <person name="Mavromatis K."/>
            <person name="Markowitz V."/>
            <person name="Szeto E."/>
            <person name="Ivanova N."/>
            <person name="Pagani I."/>
            <person name="Pati A."/>
            <person name="Goodwin L."/>
            <person name="Nordberg H.P."/>
            <person name="Cantor M.N."/>
            <person name="Hua S.X."/>
            <person name="Woyke T."/>
            <person name="Kerfeld C.A."/>
        </authorList>
    </citation>
    <scope>NUCLEOTIDE SEQUENCE [LARGE SCALE GENOMIC DNA]</scope>
    <source>
        <strain evidence="11">ATCC 27169 / PCC 6605</strain>
    </source>
</reference>
<dbReference type="Pfam" id="PF07963">
    <property type="entry name" value="N_methyl"/>
    <property type="match status" value="1"/>
</dbReference>
<evidence type="ECO:0000256" key="5">
    <source>
        <dbReference type="ARBA" id="ARBA00022692"/>
    </source>
</evidence>
<feature type="transmembrane region" description="Helical" evidence="8">
    <location>
        <begin position="12"/>
        <end position="33"/>
    </location>
</feature>
<evidence type="ECO:0000256" key="4">
    <source>
        <dbReference type="ARBA" id="ARBA00022519"/>
    </source>
</evidence>
<dbReference type="HOGENOM" id="CLU_1412444_0_0_3"/>
<protein>
    <submittedName>
        <fullName evidence="10">Prepilin-type N-terminal cleavage/methylation domain-containing protein</fullName>
    </submittedName>
</protein>
<dbReference type="GO" id="GO:0015627">
    <property type="term" value="C:type II protein secretion system complex"/>
    <property type="evidence" value="ECO:0007669"/>
    <property type="project" value="InterPro"/>
</dbReference>
<dbReference type="Pfam" id="PF12019">
    <property type="entry name" value="GspH"/>
    <property type="match status" value="1"/>
</dbReference>
<dbReference type="InterPro" id="IPR022346">
    <property type="entry name" value="T2SS_GspH"/>
</dbReference>
<evidence type="ECO:0000256" key="8">
    <source>
        <dbReference type="SAM" id="Phobius"/>
    </source>
</evidence>